<feature type="region of interest" description="Disordered" evidence="1">
    <location>
        <begin position="83"/>
        <end position="105"/>
    </location>
</feature>
<gene>
    <name evidence="2" type="ORF">FH972_003270</name>
</gene>
<dbReference type="InterPro" id="IPR044595">
    <property type="entry name" value="KMD1-4"/>
</dbReference>
<dbReference type="EMBL" id="CM017321">
    <property type="protein sequence ID" value="KAE7998759.1"/>
    <property type="molecule type" value="Genomic_DNA"/>
</dbReference>
<dbReference type="InterPro" id="IPR015915">
    <property type="entry name" value="Kelch-typ_b-propeller"/>
</dbReference>
<evidence type="ECO:0000256" key="1">
    <source>
        <dbReference type="SAM" id="MobiDB-lite"/>
    </source>
</evidence>
<reference evidence="2 3" key="1">
    <citation type="submission" date="2019-06" db="EMBL/GenBank/DDBJ databases">
        <title>A chromosomal-level reference genome of Carpinus fangiana (Coryloideae, Betulaceae).</title>
        <authorList>
            <person name="Yang X."/>
            <person name="Wang Z."/>
            <person name="Zhang L."/>
            <person name="Hao G."/>
            <person name="Liu J."/>
            <person name="Yang Y."/>
        </authorList>
    </citation>
    <scope>NUCLEOTIDE SEQUENCE [LARGE SCALE GENOMIC DNA]</scope>
    <source>
        <strain evidence="2">Cfa_2016G</strain>
        <tissue evidence="2">Leaf</tissue>
    </source>
</reference>
<dbReference type="PANTHER" id="PTHR46407:SF4">
    <property type="entry name" value="F-BOX DOMAIN-CONTAINING PROTEIN"/>
    <property type="match status" value="1"/>
</dbReference>
<accession>A0A5N6QJC5</accession>
<dbReference type="Gene3D" id="2.120.10.80">
    <property type="entry name" value="Kelch-type beta propeller"/>
    <property type="match status" value="1"/>
</dbReference>
<evidence type="ECO:0000313" key="3">
    <source>
        <dbReference type="Proteomes" id="UP000327013"/>
    </source>
</evidence>
<sequence>MSTKGEEMIDWGFGSLILLVTGSEGKLMVMGGRHPTSYELVKDVFVYEFTFWRWRRGKDMPETWSFFASGELGGQIIIAGGHDGSNLGSREAPSRSTWGRVSGGN</sequence>
<name>A0A5N6QJC5_9ROSI</name>
<dbReference type="SUPFAM" id="SSF117281">
    <property type="entry name" value="Kelch motif"/>
    <property type="match status" value="1"/>
</dbReference>
<evidence type="ECO:0000313" key="2">
    <source>
        <dbReference type="EMBL" id="KAE7998759.1"/>
    </source>
</evidence>
<protein>
    <submittedName>
        <fullName evidence="2">Uncharacterized protein</fullName>
    </submittedName>
</protein>
<proteinExistence type="predicted"/>
<dbReference type="InterPro" id="IPR006652">
    <property type="entry name" value="Kelch_1"/>
</dbReference>
<dbReference type="GO" id="GO:0080037">
    <property type="term" value="P:negative regulation of cytokinin-activated signaling pathway"/>
    <property type="evidence" value="ECO:0007669"/>
    <property type="project" value="InterPro"/>
</dbReference>
<organism evidence="2 3">
    <name type="scientific">Carpinus fangiana</name>
    <dbReference type="NCBI Taxonomy" id="176857"/>
    <lineage>
        <taxon>Eukaryota</taxon>
        <taxon>Viridiplantae</taxon>
        <taxon>Streptophyta</taxon>
        <taxon>Embryophyta</taxon>
        <taxon>Tracheophyta</taxon>
        <taxon>Spermatophyta</taxon>
        <taxon>Magnoliopsida</taxon>
        <taxon>eudicotyledons</taxon>
        <taxon>Gunneridae</taxon>
        <taxon>Pentapetalae</taxon>
        <taxon>rosids</taxon>
        <taxon>fabids</taxon>
        <taxon>Fagales</taxon>
        <taxon>Betulaceae</taxon>
        <taxon>Carpinus</taxon>
    </lineage>
</organism>
<dbReference type="OrthoDB" id="191037at2759"/>
<dbReference type="Proteomes" id="UP000327013">
    <property type="component" value="Chromosome 1"/>
</dbReference>
<keyword evidence="3" id="KW-1185">Reference proteome</keyword>
<dbReference type="AlphaFoldDB" id="A0A5N6QJC5"/>
<dbReference type="Pfam" id="PF01344">
    <property type="entry name" value="Kelch_1"/>
    <property type="match status" value="1"/>
</dbReference>
<dbReference type="PANTHER" id="PTHR46407">
    <property type="entry name" value="OS02G0208700 PROTEIN"/>
    <property type="match status" value="1"/>
</dbReference>
<dbReference type="GO" id="GO:2000762">
    <property type="term" value="P:regulation of phenylpropanoid metabolic process"/>
    <property type="evidence" value="ECO:0007669"/>
    <property type="project" value="InterPro"/>
</dbReference>